<dbReference type="Pfam" id="PF02321">
    <property type="entry name" value="OEP"/>
    <property type="match status" value="2"/>
</dbReference>
<evidence type="ECO:0000256" key="1">
    <source>
        <dbReference type="ARBA" id="ARBA00004459"/>
    </source>
</evidence>
<dbReference type="InterPro" id="IPR003423">
    <property type="entry name" value="OMP_efflux"/>
</dbReference>
<evidence type="ECO:0000313" key="10">
    <source>
        <dbReference type="EMBL" id="SDN64890.1"/>
    </source>
</evidence>
<dbReference type="RefSeq" id="WP_060548891.1">
    <property type="nucleotide sequence ID" value="NZ_CP142197.1"/>
</dbReference>
<keyword evidence="5 9" id="KW-0472">Membrane</keyword>
<keyword evidence="9" id="KW-0732">Signal</keyword>
<dbReference type="InterPro" id="IPR010131">
    <property type="entry name" value="MdtP/NodT-like"/>
</dbReference>
<protein>
    <submittedName>
        <fullName evidence="10">Outer membrane protein, multidrug efflux system</fullName>
    </submittedName>
</protein>
<dbReference type="EMBL" id="LT629706">
    <property type="protein sequence ID" value="SDN64890.1"/>
    <property type="molecule type" value="Genomic_DNA"/>
</dbReference>
<keyword evidence="4 9" id="KW-0812">Transmembrane</keyword>
<keyword evidence="11" id="KW-1185">Reference proteome</keyword>
<dbReference type="Gene3D" id="2.20.200.10">
    <property type="entry name" value="Outer membrane efflux proteins (OEP)"/>
    <property type="match status" value="1"/>
</dbReference>
<keyword evidence="6 9" id="KW-0564">Palmitate</keyword>
<sequence length="496" mass="53208">MPTTAPLSKPIKLPERLCAVLLLSSVLTGCSLAPAYQTPALPVPGSWTHAPAAASAASAPTAQTAVEPLSDEETQLLAGLDASAQLPHRVEQALAYNRDLRLAILRVEQARAEYGMSRAARLPTVGLGLQRNRQHLHDEAADERYGQDIAVASVGISDFELDFFGRVRNLSDAARHDYLATRYGALAARKALIVEVARLYLQERLQAGIQLDTQSILDHQNQLLHLLDGQQQAGLVAQDTVDTQRLQVHRAALQAQDARAEHERAVQALSWVSGYQVAPSTQATLDPSVDLGTPAWLVDLPSQRLLQRLDVRQCEEALRAANANIGAARAAFFPSITLSTGAGIASPHLSSLFASGSGAWLFTPQLNLPLFDGGRNQANLDLAHVRQQAAVAQYEKTVQDAFRDIADLLSQRRQALADAATQVELAALTAAQAKRVEQQIAVGAAAQMEQPVAAIRLAESTLQLRSAAYSVSFNRLALYRALSGAPLASSANRVSP</sequence>
<dbReference type="Proteomes" id="UP000181903">
    <property type="component" value="Chromosome I"/>
</dbReference>
<evidence type="ECO:0000256" key="6">
    <source>
        <dbReference type="ARBA" id="ARBA00023139"/>
    </source>
</evidence>
<evidence type="ECO:0000256" key="9">
    <source>
        <dbReference type="RuleBase" id="RU362097"/>
    </source>
</evidence>
<keyword evidence="7" id="KW-0998">Cell outer membrane</keyword>
<dbReference type="SUPFAM" id="SSF56954">
    <property type="entry name" value="Outer membrane efflux proteins (OEP)"/>
    <property type="match status" value="1"/>
</dbReference>
<reference evidence="10 11" key="1">
    <citation type="submission" date="2016-10" db="EMBL/GenBank/DDBJ databases">
        <authorList>
            <person name="Varghese N."/>
            <person name="Submissions S."/>
        </authorList>
    </citation>
    <scope>NUCLEOTIDE SEQUENCE [LARGE SCALE GENOMIC DNA]</scope>
    <source>
        <strain evidence="10 11">BS2776</strain>
    </source>
</reference>
<evidence type="ECO:0000256" key="8">
    <source>
        <dbReference type="ARBA" id="ARBA00023288"/>
    </source>
</evidence>
<proteinExistence type="inferred from homology"/>
<comment type="similarity">
    <text evidence="2 9">Belongs to the outer membrane factor (OMF) (TC 1.B.17) family.</text>
</comment>
<evidence type="ECO:0000256" key="3">
    <source>
        <dbReference type="ARBA" id="ARBA00022452"/>
    </source>
</evidence>
<evidence type="ECO:0000256" key="2">
    <source>
        <dbReference type="ARBA" id="ARBA00007613"/>
    </source>
</evidence>
<keyword evidence="3 9" id="KW-1134">Transmembrane beta strand</keyword>
<accession>A0ABY0RCN8</accession>
<evidence type="ECO:0000256" key="4">
    <source>
        <dbReference type="ARBA" id="ARBA00022692"/>
    </source>
</evidence>
<evidence type="ECO:0000256" key="5">
    <source>
        <dbReference type="ARBA" id="ARBA00023136"/>
    </source>
</evidence>
<organism evidence="10 11">
    <name type="scientific">Pseudomonas poae</name>
    <dbReference type="NCBI Taxonomy" id="200451"/>
    <lineage>
        <taxon>Bacteria</taxon>
        <taxon>Pseudomonadati</taxon>
        <taxon>Pseudomonadota</taxon>
        <taxon>Gammaproteobacteria</taxon>
        <taxon>Pseudomonadales</taxon>
        <taxon>Pseudomonadaceae</taxon>
        <taxon>Pseudomonas</taxon>
    </lineage>
</organism>
<gene>
    <name evidence="10" type="ORF">SAMN04490208_0991</name>
</gene>
<name>A0ABY0RCN8_9PSED</name>
<comment type="subcellular location">
    <subcellularLocation>
        <location evidence="1 9">Cell outer membrane</location>
        <topology evidence="1 9">Lipid-anchor</topology>
    </subcellularLocation>
</comment>
<dbReference type="PANTHER" id="PTHR30203">
    <property type="entry name" value="OUTER MEMBRANE CATION EFFLUX PROTEIN"/>
    <property type="match status" value="1"/>
</dbReference>
<feature type="signal peptide" evidence="9">
    <location>
        <begin position="1"/>
        <end position="35"/>
    </location>
</feature>
<evidence type="ECO:0000313" key="11">
    <source>
        <dbReference type="Proteomes" id="UP000181903"/>
    </source>
</evidence>
<feature type="chain" id="PRO_5044975710" evidence="9">
    <location>
        <begin position="36"/>
        <end position="496"/>
    </location>
</feature>
<dbReference type="PANTHER" id="PTHR30203:SF32">
    <property type="entry name" value="CATION EFFLUX SYSTEM PROTEIN CUSC"/>
    <property type="match status" value="1"/>
</dbReference>
<dbReference type="Gene3D" id="1.20.1600.10">
    <property type="entry name" value="Outer membrane efflux proteins (OEP)"/>
    <property type="match status" value="1"/>
</dbReference>
<evidence type="ECO:0000256" key="7">
    <source>
        <dbReference type="ARBA" id="ARBA00023237"/>
    </source>
</evidence>
<dbReference type="NCBIfam" id="TIGR01845">
    <property type="entry name" value="outer_NodT"/>
    <property type="match status" value="1"/>
</dbReference>
<keyword evidence="8 9" id="KW-0449">Lipoprotein</keyword>